<feature type="region of interest" description="Disordered" evidence="2">
    <location>
        <begin position="1"/>
        <end position="27"/>
    </location>
</feature>
<feature type="compositionally biased region" description="Basic residues" evidence="2">
    <location>
        <begin position="293"/>
        <end position="303"/>
    </location>
</feature>
<protein>
    <submittedName>
        <fullName evidence="3">Uncharacterized protein</fullName>
    </submittedName>
</protein>
<keyword evidence="1" id="KW-0175">Coiled coil</keyword>
<dbReference type="Proteomes" id="UP000536275">
    <property type="component" value="Unassembled WGS sequence"/>
</dbReference>
<evidence type="ECO:0000256" key="1">
    <source>
        <dbReference type="SAM" id="Coils"/>
    </source>
</evidence>
<name>A0A8H6BRB3_CANAX</name>
<feature type="compositionally biased region" description="Basic and acidic residues" evidence="2">
    <location>
        <begin position="1"/>
        <end position="11"/>
    </location>
</feature>
<comment type="caution">
    <text evidence="3">The sequence shown here is derived from an EMBL/GenBank/DDBJ whole genome shotgun (WGS) entry which is preliminary data.</text>
</comment>
<organism evidence="3 4">
    <name type="scientific">Candida albicans</name>
    <name type="common">Yeast</name>
    <dbReference type="NCBI Taxonomy" id="5476"/>
    <lineage>
        <taxon>Eukaryota</taxon>
        <taxon>Fungi</taxon>
        <taxon>Dikarya</taxon>
        <taxon>Ascomycota</taxon>
        <taxon>Saccharomycotina</taxon>
        <taxon>Pichiomycetes</taxon>
        <taxon>Debaryomycetaceae</taxon>
        <taxon>Candida/Lodderomyces clade</taxon>
        <taxon>Candida</taxon>
    </lineage>
</organism>
<feature type="region of interest" description="Disordered" evidence="2">
    <location>
        <begin position="244"/>
        <end position="303"/>
    </location>
</feature>
<dbReference type="AlphaFoldDB" id="A0A8H6BRB3"/>
<sequence length="303" mass="36259">MSDLEYDRDVAMEEPQPYPQYQRPPPPRKIDFIGLDLPDIADPMYKSKPEQDLDVRYEVKEENEFHETRALFIGNLRRPINAAHFQSYLRDLAREEGSFIIERAWLSRARTHAIVLVSSEHGAVYIRSKLLNTVYPPKEEEKRLRLEFEEKEIERFEEQKRLYEQELGRLNEKEREALPPPLEPREYVTERIPLYVEYIPVKAINQWTFEEDRGPRDGKWKLEFEHRDGDTVASHTLLNSDYIPRYVPTRRGPPRRYNDRPYNAPPRRADSYVPNGTNRRTDTYIPSRDRNRSRSPSRSPRRY</sequence>
<gene>
    <name evidence="3" type="ORF">FOB64_007001</name>
</gene>
<feature type="compositionally biased region" description="Pro residues" evidence="2">
    <location>
        <begin position="16"/>
        <end position="27"/>
    </location>
</feature>
<evidence type="ECO:0000256" key="2">
    <source>
        <dbReference type="SAM" id="MobiDB-lite"/>
    </source>
</evidence>
<feature type="coiled-coil region" evidence="1">
    <location>
        <begin position="139"/>
        <end position="176"/>
    </location>
</feature>
<accession>A0A8H6BRB3</accession>
<reference evidence="3 4" key="1">
    <citation type="submission" date="2020-03" db="EMBL/GenBank/DDBJ databases">
        <title>FDA dAtabase for Regulatory Grade micrObial Sequences (FDA-ARGOS): Supporting development and validation of Infectious Disease Dx tests.</title>
        <authorList>
            <person name="Campos J."/>
            <person name="Goldberg B."/>
            <person name="Tallon L."/>
            <person name="Sadzewicz L."/>
            <person name="Vavikolanu K."/>
            <person name="Mehta A."/>
            <person name="Aluvathingal J."/>
            <person name="Nadendla S."/>
            <person name="Nandy P."/>
            <person name="Geyer C."/>
            <person name="Yan Y."/>
            <person name="Sichtig H."/>
        </authorList>
    </citation>
    <scope>NUCLEOTIDE SEQUENCE [LARGE SCALE GENOMIC DNA]</scope>
    <source>
        <strain evidence="3 4">FDAARGOS_656</strain>
    </source>
</reference>
<proteinExistence type="predicted"/>
<evidence type="ECO:0000313" key="3">
    <source>
        <dbReference type="EMBL" id="KAF6060020.1"/>
    </source>
</evidence>
<feature type="compositionally biased region" description="Basic and acidic residues" evidence="2">
    <location>
        <begin position="279"/>
        <end position="292"/>
    </location>
</feature>
<dbReference type="EMBL" id="JABWAD010000069">
    <property type="protein sequence ID" value="KAF6060020.1"/>
    <property type="molecule type" value="Genomic_DNA"/>
</dbReference>
<evidence type="ECO:0000313" key="4">
    <source>
        <dbReference type="Proteomes" id="UP000536275"/>
    </source>
</evidence>